<evidence type="ECO:0000256" key="1">
    <source>
        <dbReference type="SAM" id="SignalP"/>
    </source>
</evidence>
<comment type="caution">
    <text evidence="2">The sequence shown here is derived from an EMBL/GenBank/DDBJ whole genome shotgun (WGS) entry which is preliminary data.</text>
</comment>
<gene>
    <name evidence="2" type="ORF">GGD53_005453</name>
</gene>
<name>A0A7W6QD04_9HYPH</name>
<feature type="signal peptide" evidence="1">
    <location>
        <begin position="1"/>
        <end position="21"/>
    </location>
</feature>
<dbReference type="AlphaFoldDB" id="A0A7W6QD04"/>
<evidence type="ECO:0000313" key="2">
    <source>
        <dbReference type="EMBL" id="MBB4195263.1"/>
    </source>
</evidence>
<feature type="chain" id="PRO_5030726111" evidence="1">
    <location>
        <begin position="22"/>
        <end position="174"/>
    </location>
</feature>
<dbReference type="Proteomes" id="UP000524492">
    <property type="component" value="Unassembled WGS sequence"/>
</dbReference>
<keyword evidence="1" id="KW-0732">Signal</keyword>
<proteinExistence type="predicted"/>
<sequence>MIAAPARLLLACCIASTMGFSAELAKADTADSPSVFKLGSSLDEARRISSERGWNVRVLSPELPGQWYVDGAEVSLVVCDNNQIVAVTKTRDGGVDEFASIVFYSFTSKYGRPETTVVAFQSGPTTVSSIDSKFPPSGGESVSVQLQSIGGHSRVTVHRASETLCPAETAPANQ</sequence>
<keyword evidence="3" id="KW-1185">Reference proteome</keyword>
<evidence type="ECO:0000313" key="3">
    <source>
        <dbReference type="Proteomes" id="UP000524492"/>
    </source>
</evidence>
<dbReference type="EMBL" id="JACIFV010000027">
    <property type="protein sequence ID" value="MBB4195263.1"/>
    <property type="molecule type" value="Genomic_DNA"/>
</dbReference>
<organism evidence="2 3">
    <name type="scientific">Rhizobium aethiopicum</name>
    <dbReference type="NCBI Taxonomy" id="1138170"/>
    <lineage>
        <taxon>Bacteria</taxon>
        <taxon>Pseudomonadati</taxon>
        <taxon>Pseudomonadota</taxon>
        <taxon>Alphaproteobacteria</taxon>
        <taxon>Hyphomicrobiales</taxon>
        <taxon>Rhizobiaceae</taxon>
        <taxon>Rhizobium/Agrobacterium group</taxon>
        <taxon>Rhizobium</taxon>
    </lineage>
</organism>
<protein>
    <submittedName>
        <fullName evidence="2">Uncharacterized protein</fullName>
    </submittedName>
</protein>
<reference evidence="2 3" key="1">
    <citation type="submission" date="2020-08" db="EMBL/GenBank/DDBJ databases">
        <title>Genomic Encyclopedia of Type Strains, Phase IV (KMG-V): Genome sequencing to study the core and pangenomes of soil and plant-associated prokaryotes.</title>
        <authorList>
            <person name="Whitman W."/>
        </authorList>
    </citation>
    <scope>NUCLEOTIDE SEQUENCE [LARGE SCALE GENOMIC DNA]</scope>
    <source>
        <strain evidence="2 3">SEMIA 4074</strain>
    </source>
</reference>
<accession>A0A7W6QD04</accession>